<reference evidence="1 2" key="2">
    <citation type="journal article" date="2009" name="PLoS ONE">
        <title>An integrated genetic and cytogenetic map of the cucumber genome.</title>
        <authorList>
            <person name="Ren Y."/>
            <person name="Zhang Z."/>
            <person name="Liu J."/>
            <person name="Staub J.E."/>
            <person name="Han Y."/>
            <person name="Cheng Z."/>
            <person name="Li X."/>
            <person name="Lu J."/>
            <person name="Miao H."/>
            <person name="Kang H."/>
            <person name="Xie B."/>
            <person name="Gu X."/>
            <person name="Wang X."/>
            <person name="Du Y."/>
            <person name="Jin W."/>
            <person name="Huang S."/>
        </authorList>
    </citation>
    <scope>NUCLEOTIDE SEQUENCE [LARGE SCALE GENOMIC DNA]</scope>
    <source>
        <strain evidence="2">cv. 9930</strain>
    </source>
</reference>
<protein>
    <submittedName>
        <fullName evidence="1">Uncharacterized protein</fullName>
    </submittedName>
</protein>
<gene>
    <name evidence="1" type="ORF">Csa_5G652255</name>
</gene>
<organism evidence="1 2">
    <name type="scientific">Cucumis sativus</name>
    <name type="common">Cucumber</name>
    <dbReference type="NCBI Taxonomy" id="3659"/>
    <lineage>
        <taxon>Eukaryota</taxon>
        <taxon>Viridiplantae</taxon>
        <taxon>Streptophyta</taxon>
        <taxon>Embryophyta</taxon>
        <taxon>Tracheophyta</taxon>
        <taxon>Spermatophyta</taxon>
        <taxon>Magnoliopsida</taxon>
        <taxon>eudicotyledons</taxon>
        <taxon>Gunneridae</taxon>
        <taxon>Pentapetalae</taxon>
        <taxon>rosids</taxon>
        <taxon>fabids</taxon>
        <taxon>Cucurbitales</taxon>
        <taxon>Cucurbitaceae</taxon>
        <taxon>Benincaseae</taxon>
        <taxon>Cucumis</taxon>
    </lineage>
</organism>
<name>A0A0A0KSX4_CUCSA</name>
<dbReference type="EMBL" id="CM002926">
    <property type="protein sequence ID" value="KGN52720.1"/>
    <property type="molecule type" value="Genomic_DNA"/>
</dbReference>
<proteinExistence type="predicted"/>
<evidence type="ECO:0000313" key="1">
    <source>
        <dbReference type="EMBL" id="KGN52720.1"/>
    </source>
</evidence>
<reference evidence="1 2" key="4">
    <citation type="journal article" date="2011" name="BMC Genomics">
        <title>RNA-Seq improves annotation of protein-coding genes in the cucumber genome.</title>
        <authorList>
            <person name="Li Z."/>
            <person name="Zhang Z."/>
            <person name="Yan P."/>
            <person name="Huang S."/>
            <person name="Fei Z."/>
            <person name="Lin K."/>
        </authorList>
    </citation>
    <scope>NUCLEOTIDE SEQUENCE [LARGE SCALE GENOMIC DNA]</scope>
    <source>
        <strain evidence="2">cv. 9930</strain>
    </source>
</reference>
<sequence length="71" mass="8438">MSRRSRGFFVPRVKVKRSKERAWRNACSLSCWGVEEWAMWREAEIADDHDDVQWSLEVGLAEIRERRVESG</sequence>
<dbReference type="AlphaFoldDB" id="A0A0A0KSX4"/>
<reference evidence="1 2" key="1">
    <citation type="journal article" date="2009" name="Nat. Genet.">
        <title>The genome of the cucumber, Cucumis sativus L.</title>
        <authorList>
            <person name="Huang S."/>
            <person name="Li R."/>
            <person name="Zhang Z."/>
            <person name="Li L."/>
            <person name="Gu X."/>
            <person name="Fan W."/>
            <person name="Lucas W.J."/>
            <person name="Wang X."/>
            <person name="Xie B."/>
            <person name="Ni P."/>
            <person name="Ren Y."/>
            <person name="Zhu H."/>
            <person name="Li J."/>
            <person name="Lin K."/>
            <person name="Jin W."/>
            <person name="Fei Z."/>
            <person name="Li G."/>
            <person name="Staub J."/>
            <person name="Kilian A."/>
            <person name="van der Vossen E.A."/>
            <person name="Wu Y."/>
            <person name="Guo J."/>
            <person name="He J."/>
            <person name="Jia Z."/>
            <person name="Ren Y."/>
            <person name="Tian G."/>
            <person name="Lu Y."/>
            <person name="Ruan J."/>
            <person name="Qian W."/>
            <person name="Wang M."/>
            <person name="Huang Q."/>
            <person name="Li B."/>
            <person name="Xuan Z."/>
            <person name="Cao J."/>
            <person name="Asan"/>
            <person name="Wu Z."/>
            <person name="Zhang J."/>
            <person name="Cai Q."/>
            <person name="Bai Y."/>
            <person name="Zhao B."/>
            <person name="Han Y."/>
            <person name="Li Y."/>
            <person name="Li X."/>
            <person name="Wang S."/>
            <person name="Shi Q."/>
            <person name="Liu S."/>
            <person name="Cho W.K."/>
            <person name="Kim J.Y."/>
            <person name="Xu Y."/>
            <person name="Heller-Uszynska K."/>
            <person name="Miao H."/>
            <person name="Cheng Z."/>
            <person name="Zhang S."/>
            <person name="Wu J."/>
            <person name="Yang Y."/>
            <person name="Kang H."/>
            <person name="Li M."/>
            <person name="Liang H."/>
            <person name="Ren X."/>
            <person name="Shi Z."/>
            <person name="Wen M."/>
            <person name="Jian M."/>
            <person name="Yang H."/>
            <person name="Zhang G."/>
            <person name="Yang Z."/>
            <person name="Chen R."/>
            <person name="Liu S."/>
            <person name="Li J."/>
            <person name="Ma L."/>
            <person name="Liu H."/>
            <person name="Zhou Y."/>
            <person name="Zhao J."/>
            <person name="Fang X."/>
            <person name="Li G."/>
            <person name="Fang L."/>
            <person name="Li Y."/>
            <person name="Liu D."/>
            <person name="Zheng H."/>
            <person name="Zhang Y."/>
            <person name="Qin N."/>
            <person name="Li Z."/>
            <person name="Yang G."/>
            <person name="Yang S."/>
            <person name="Bolund L."/>
            <person name="Kristiansen K."/>
            <person name="Zheng H."/>
            <person name="Li S."/>
            <person name="Zhang X."/>
            <person name="Yang H."/>
            <person name="Wang J."/>
            <person name="Sun R."/>
            <person name="Zhang B."/>
            <person name="Jiang S."/>
            <person name="Wang J."/>
            <person name="Du Y."/>
            <person name="Li S."/>
        </authorList>
    </citation>
    <scope>NUCLEOTIDE SEQUENCE [LARGE SCALE GENOMIC DNA]</scope>
    <source>
        <strain evidence="2">cv. 9930</strain>
    </source>
</reference>
<dbReference type="Proteomes" id="UP000029981">
    <property type="component" value="Chromosome 5"/>
</dbReference>
<keyword evidence="2" id="KW-1185">Reference proteome</keyword>
<dbReference type="Gramene" id="KGN52720">
    <property type="protein sequence ID" value="KGN52720"/>
    <property type="gene ID" value="Csa_5G652255"/>
</dbReference>
<accession>A0A0A0KSX4</accession>
<reference evidence="1 2" key="3">
    <citation type="journal article" date="2010" name="BMC Genomics">
        <title>Transcriptome sequencing and comparative analysis of cucumber flowers with different sex types.</title>
        <authorList>
            <person name="Guo S."/>
            <person name="Zheng Y."/>
            <person name="Joung J.G."/>
            <person name="Liu S."/>
            <person name="Zhang Z."/>
            <person name="Crasta O.R."/>
            <person name="Sobral B.W."/>
            <person name="Xu Y."/>
            <person name="Huang S."/>
            <person name="Fei Z."/>
        </authorList>
    </citation>
    <scope>NUCLEOTIDE SEQUENCE [LARGE SCALE GENOMIC DNA]</scope>
    <source>
        <strain evidence="2">cv. 9930</strain>
    </source>
</reference>
<evidence type="ECO:0000313" key="2">
    <source>
        <dbReference type="Proteomes" id="UP000029981"/>
    </source>
</evidence>